<dbReference type="Pfam" id="PF02518">
    <property type="entry name" value="HATPase_c"/>
    <property type="match status" value="1"/>
</dbReference>
<feature type="compositionally biased region" description="Low complexity" evidence="4">
    <location>
        <begin position="1"/>
        <end position="18"/>
    </location>
</feature>
<dbReference type="AlphaFoldDB" id="A0A6L6XQF0"/>
<sequence length="586" mass="62365">MPLRSPTPSSWSRSTRPGSLDRGPPAPATCTCGSRGRSSAAARSARAGTRCSSCRCAAPCEPLRQTGRVDSDAALPDSTRTLLDAVAAISSDLDLHSVLSRIVEAATRLTEARYGALGVIGDQSALVEFVTTGLSAAEHAAIGELPHGRGILGLLIRHPVPIRLDDLTQHPDATGFPPNHPAMSSFLGVPVRIRGTVFGNLYLTEKAGGQSFTEQDELLVGSLATTAGFVIDNARAYGLSERRRQWLEAAAELDEAVQPPVDLAAALQAVARTAQTVGSSVAVAATITGADGRAQTATAPGDRAALDTAIDLVAVQPLTEPTELSVGGYDAFAVPLRTHLVGRGLLIAFYPPGSRPLAVEERELFVSFGEHAALSLDRAQGIDDRAELAVTSDRERIARDLHDLVIQRLFATGLQLQRAETRSGDVEVTEIVRQAVDALDGTIRDIRGTIFELQHQSSGTSLRADLRRLVKEYAPLLKFAPHVHTSGPVDTAVPPEVRDQLLPVLREALSNLARHAAANHADVEVVIEDGELRLTVDDDGVGIGEVSRESGLRNARRRAEALGGRLELSRRAPHGTSFVWRVPLAR</sequence>
<dbReference type="Gene3D" id="3.30.565.10">
    <property type="entry name" value="Histidine kinase-like ATPase, C-terminal domain"/>
    <property type="match status" value="1"/>
</dbReference>
<dbReference type="CDD" id="cd16917">
    <property type="entry name" value="HATPase_UhpB-NarQ-NarX-like"/>
    <property type="match status" value="1"/>
</dbReference>
<organism evidence="7 8">
    <name type="scientific">Nocardioides agri</name>
    <dbReference type="NCBI Taxonomy" id="2682843"/>
    <lineage>
        <taxon>Bacteria</taxon>
        <taxon>Bacillati</taxon>
        <taxon>Actinomycetota</taxon>
        <taxon>Actinomycetes</taxon>
        <taxon>Propionibacteriales</taxon>
        <taxon>Nocardioidaceae</taxon>
        <taxon>Nocardioides</taxon>
    </lineage>
</organism>
<feature type="domain" description="Histidine kinase/HSP90-like ATPase" evidence="6">
    <location>
        <begin position="496"/>
        <end position="586"/>
    </location>
</feature>
<evidence type="ECO:0000313" key="8">
    <source>
        <dbReference type="Proteomes" id="UP000473525"/>
    </source>
</evidence>
<protein>
    <submittedName>
        <fullName evidence="7">GAF domain-containing protein</fullName>
    </submittedName>
</protein>
<reference evidence="7 8" key="1">
    <citation type="submission" date="2019-12" db="EMBL/GenBank/DDBJ databases">
        <authorList>
            <person name="Huq M.A."/>
        </authorList>
    </citation>
    <scope>NUCLEOTIDE SEQUENCE [LARGE SCALE GENOMIC DNA]</scope>
    <source>
        <strain evidence="7 8">MAH-18</strain>
    </source>
</reference>
<accession>A0A6L6XQF0</accession>
<dbReference type="GO" id="GO:0000155">
    <property type="term" value="F:phosphorelay sensor kinase activity"/>
    <property type="evidence" value="ECO:0007669"/>
    <property type="project" value="InterPro"/>
</dbReference>
<evidence type="ECO:0000259" key="6">
    <source>
        <dbReference type="SMART" id="SM00387"/>
    </source>
</evidence>
<proteinExistence type="predicted"/>
<dbReference type="Pfam" id="PF07730">
    <property type="entry name" value="HisKA_3"/>
    <property type="match status" value="1"/>
</dbReference>
<dbReference type="InterPro" id="IPR050482">
    <property type="entry name" value="Sensor_HK_TwoCompSys"/>
</dbReference>
<dbReference type="GO" id="GO:0046983">
    <property type="term" value="F:protein dimerization activity"/>
    <property type="evidence" value="ECO:0007669"/>
    <property type="project" value="InterPro"/>
</dbReference>
<evidence type="ECO:0000256" key="3">
    <source>
        <dbReference type="ARBA" id="ARBA00023012"/>
    </source>
</evidence>
<dbReference type="InterPro" id="IPR003594">
    <property type="entry name" value="HATPase_dom"/>
</dbReference>
<gene>
    <name evidence="7" type="ORF">GON03_07540</name>
</gene>
<comment type="caution">
    <text evidence="7">The sequence shown here is derived from an EMBL/GenBank/DDBJ whole genome shotgun (WGS) entry which is preliminary data.</text>
</comment>
<dbReference type="InterPro" id="IPR029016">
    <property type="entry name" value="GAF-like_dom_sf"/>
</dbReference>
<name>A0A6L6XQF0_9ACTN</name>
<keyword evidence="1" id="KW-0808">Transferase</keyword>
<dbReference type="Proteomes" id="UP000473525">
    <property type="component" value="Unassembled WGS sequence"/>
</dbReference>
<dbReference type="Gene3D" id="3.30.450.40">
    <property type="match status" value="1"/>
</dbReference>
<dbReference type="SMART" id="SM00387">
    <property type="entry name" value="HATPase_c"/>
    <property type="match status" value="1"/>
</dbReference>
<feature type="region of interest" description="Disordered" evidence="4">
    <location>
        <begin position="1"/>
        <end position="36"/>
    </location>
</feature>
<keyword evidence="8" id="KW-1185">Reference proteome</keyword>
<dbReference type="InterPro" id="IPR036890">
    <property type="entry name" value="HATPase_C_sf"/>
</dbReference>
<evidence type="ECO:0000259" key="5">
    <source>
        <dbReference type="SMART" id="SM00065"/>
    </source>
</evidence>
<dbReference type="SUPFAM" id="SSF55781">
    <property type="entry name" value="GAF domain-like"/>
    <property type="match status" value="1"/>
</dbReference>
<feature type="domain" description="GAF" evidence="5">
    <location>
        <begin position="94"/>
        <end position="241"/>
    </location>
</feature>
<dbReference type="EMBL" id="WSEK01000004">
    <property type="protein sequence ID" value="MVQ49032.1"/>
    <property type="molecule type" value="Genomic_DNA"/>
</dbReference>
<dbReference type="SMART" id="SM00065">
    <property type="entry name" value="GAF"/>
    <property type="match status" value="1"/>
</dbReference>
<dbReference type="InterPro" id="IPR003018">
    <property type="entry name" value="GAF"/>
</dbReference>
<dbReference type="SUPFAM" id="SSF55874">
    <property type="entry name" value="ATPase domain of HSP90 chaperone/DNA topoisomerase II/histidine kinase"/>
    <property type="match status" value="1"/>
</dbReference>
<evidence type="ECO:0000256" key="1">
    <source>
        <dbReference type="ARBA" id="ARBA00022679"/>
    </source>
</evidence>
<dbReference type="GO" id="GO:0016020">
    <property type="term" value="C:membrane"/>
    <property type="evidence" value="ECO:0007669"/>
    <property type="project" value="InterPro"/>
</dbReference>
<keyword evidence="2" id="KW-0418">Kinase</keyword>
<evidence type="ECO:0000256" key="4">
    <source>
        <dbReference type="SAM" id="MobiDB-lite"/>
    </source>
</evidence>
<evidence type="ECO:0000256" key="2">
    <source>
        <dbReference type="ARBA" id="ARBA00022777"/>
    </source>
</evidence>
<dbReference type="Pfam" id="PF13185">
    <property type="entry name" value="GAF_2"/>
    <property type="match status" value="1"/>
</dbReference>
<dbReference type="PANTHER" id="PTHR24421:SF56">
    <property type="entry name" value="OXYGEN SENSOR HISTIDINE KINASE RESPONSE REGULATOR DOST"/>
    <property type="match status" value="1"/>
</dbReference>
<evidence type="ECO:0000313" key="7">
    <source>
        <dbReference type="EMBL" id="MVQ49032.1"/>
    </source>
</evidence>
<dbReference type="InterPro" id="IPR011712">
    <property type="entry name" value="Sig_transdc_His_kin_sub3_dim/P"/>
</dbReference>
<keyword evidence="3" id="KW-0902">Two-component regulatory system</keyword>
<dbReference type="PANTHER" id="PTHR24421">
    <property type="entry name" value="NITRATE/NITRITE SENSOR PROTEIN NARX-RELATED"/>
    <property type="match status" value="1"/>
</dbReference>
<dbReference type="Gene3D" id="1.20.5.1930">
    <property type="match status" value="1"/>
</dbReference>